<feature type="region of interest" description="Disordered" evidence="7">
    <location>
        <begin position="585"/>
        <end position="646"/>
    </location>
</feature>
<feature type="region of interest" description="Disordered" evidence="7">
    <location>
        <begin position="708"/>
        <end position="801"/>
    </location>
</feature>
<evidence type="ECO:0000256" key="6">
    <source>
        <dbReference type="RuleBase" id="RU361124"/>
    </source>
</evidence>
<evidence type="ECO:0000259" key="8">
    <source>
        <dbReference type="Pfam" id="PF10513"/>
    </source>
</evidence>
<comment type="subcellular location">
    <subcellularLocation>
        <location evidence="1 6">Nucleus</location>
    </subcellularLocation>
</comment>
<protein>
    <recommendedName>
        <fullName evidence="6">Enhancer of polycomb-like protein</fullName>
    </recommendedName>
</protein>
<name>A0ABQ9XCF5_9EUKA</name>
<keyword evidence="4 6" id="KW-0804">Transcription</keyword>
<keyword evidence="10" id="KW-1185">Reference proteome</keyword>
<keyword evidence="5 6" id="KW-0539">Nucleus</keyword>
<evidence type="ECO:0000313" key="10">
    <source>
        <dbReference type="Proteomes" id="UP001281761"/>
    </source>
</evidence>
<comment type="caution">
    <text evidence="9">The sequence shown here is derived from an EMBL/GenBank/DDBJ whole genome shotgun (WGS) entry which is preliminary data.</text>
</comment>
<keyword evidence="3 6" id="KW-0805">Transcription regulation</keyword>
<evidence type="ECO:0000313" key="9">
    <source>
        <dbReference type="EMBL" id="KAK2949025.1"/>
    </source>
</evidence>
<evidence type="ECO:0000256" key="2">
    <source>
        <dbReference type="ARBA" id="ARBA00008035"/>
    </source>
</evidence>
<feature type="region of interest" description="Disordered" evidence="7">
    <location>
        <begin position="472"/>
        <end position="498"/>
    </location>
</feature>
<feature type="compositionally biased region" description="Polar residues" evidence="7">
    <location>
        <begin position="593"/>
        <end position="610"/>
    </location>
</feature>
<dbReference type="PANTHER" id="PTHR14898">
    <property type="entry name" value="ENHANCER OF POLYCOMB"/>
    <property type="match status" value="1"/>
</dbReference>
<evidence type="ECO:0000256" key="1">
    <source>
        <dbReference type="ARBA" id="ARBA00004123"/>
    </source>
</evidence>
<feature type="compositionally biased region" description="Polar residues" evidence="7">
    <location>
        <begin position="372"/>
        <end position="385"/>
    </location>
</feature>
<evidence type="ECO:0000256" key="4">
    <source>
        <dbReference type="ARBA" id="ARBA00023163"/>
    </source>
</evidence>
<dbReference type="Proteomes" id="UP001281761">
    <property type="component" value="Unassembled WGS sequence"/>
</dbReference>
<feature type="compositionally biased region" description="Basic residues" evidence="7">
    <location>
        <begin position="346"/>
        <end position="369"/>
    </location>
</feature>
<reference evidence="9 10" key="1">
    <citation type="journal article" date="2022" name="bioRxiv">
        <title>Genomics of Preaxostyla Flagellates Illuminates Evolutionary Transitions and the Path Towards Mitochondrial Loss.</title>
        <authorList>
            <person name="Novak L.V.F."/>
            <person name="Treitli S.C."/>
            <person name="Pyrih J."/>
            <person name="Halakuc P."/>
            <person name="Pipaliya S.V."/>
            <person name="Vacek V."/>
            <person name="Brzon O."/>
            <person name="Soukal P."/>
            <person name="Eme L."/>
            <person name="Dacks J.B."/>
            <person name="Karnkowska A."/>
            <person name="Elias M."/>
            <person name="Hampl V."/>
        </authorList>
    </citation>
    <scope>NUCLEOTIDE SEQUENCE [LARGE SCALE GENOMIC DNA]</scope>
    <source>
        <strain evidence="9">NAU3</strain>
        <tissue evidence="9">Gut</tissue>
    </source>
</reference>
<evidence type="ECO:0000256" key="7">
    <source>
        <dbReference type="SAM" id="MobiDB-lite"/>
    </source>
</evidence>
<sequence>MDETEKEEAHLTRALNATESGPGSQFTIPAPKFTLIDRTPRPQANFRLPLFYFPSNERKKEVMISIVEYTCSAEDFLWLDANKNIGPFASIEFTEDNFEYLMDRLEKLSPPPGKLISFQQFSSYIISEAQEDATIAHLADKTVLNPVYQHWSNARRKMGNALLRRLATPTPLTNKDLTYSFRLLSREISRKQLKVNQFWHMERVEHILESIRQIKQILDDVRKREELKLGYIKTVNKIQLYQLFILQRRKEVEISSSEFPQWMFSGQSQQKLYNQSLSTSTPLLTSLSRSGSTITLGKQTDEDSLEEDPKQIDLYIKTRLKTPVPTEESSSEDSLFGTTSEDSHSRRARQKTRKQQRSTRGSSRRRQRQHSLDTQQDTGAASLSGDSEESFSDVNFDVSATAQQAPPIQSLTAHLENFDIIGETMQYLTQVRGTAADMITNWRDLSPFTVDDRHAKENKLYDSESEMIWSSADGESNADDEQSGDGRWELGSSEGKEGEASGELFAMIGQMLSEWGQKGELGPNTAMLKDTEEAQPDRADEAVNHEIVSFLLRCYSEQGRSETDGPTGDQQQTRGEALTRTVKARIQRKRGISATSASASQLTYQPSSTPEHPRLDTTPSNPSTSPHVHLTPTHFIPKNTTANRSSAHTPADTLAIRALPLFDTFPQQRLGRVGRFPQLRRRMCRSVDGSLDAFRCVPAAEAKKLLPPNGKIDEVDGKDGERRGIAHRNADRQTRPRTEHDFRQTNNFVAVGERKEEERAAGRVERSECGAEDKDGLCRHRPSARTSQLNDDRPSSLNSNR</sequence>
<feature type="compositionally biased region" description="Polar residues" evidence="7">
    <location>
        <begin position="784"/>
        <end position="801"/>
    </location>
</feature>
<feature type="compositionally biased region" description="Basic and acidic residues" evidence="7">
    <location>
        <begin position="711"/>
        <end position="743"/>
    </location>
</feature>
<organism evidence="9 10">
    <name type="scientific">Blattamonas nauphoetae</name>
    <dbReference type="NCBI Taxonomy" id="2049346"/>
    <lineage>
        <taxon>Eukaryota</taxon>
        <taxon>Metamonada</taxon>
        <taxon>Preaxostyla</taxon>
        <taxon>Oxymonadida</taxon>
        <taxon>Blattamonas</taxon>
    </lineage>
</organism>
<evidence type="ECO:0000256" key="3">
    <source>
        <dbReference type="ARBA" id="ARBA00023015"/>
    </source>
</evidence>
<dbReference type="InterPro" id="IPR019542">
    <property type="entry name" value="Enhancer_polycomb-like_N"/>
</dbReference>
<feature type="region of interest" description="Disordered" evidence="7">
    <location>
        <begin position="558"/>
        <end position="577"/>
    </location>
</feature>
<dbReference type="EMBL" id="JARBJD010000164">
    <property type="protein sequence ID" value="KAK2949025.1"/>
    <property type="molecule type" value="Genomic_DNA"/>
</dbReference>
<feature type="domain" description="Enhancer of polycomb-like N-terminal" evidence="8">
    <location>
        <begin position="14"/>
        <end position="107"/>
    </location>
</feature>
<feature type="compositionally biased region" description="Polar residues" evidence="7">
    <location>
        <begin position="617"/>
        <end position="626"/>
    </location>
</feature>
<feature type="region of interest" description="Disordered" evidence="7">
    <location>
        <begin position="316"/>
        <end position="390"/>
    </location>
</feature>
<gene>
    <name evidence="9" type="ORF">BLNAU_16025</name>
</gene>
<comment type="similarity">
    <text evidence="2 6">Belongs to the enhancer of polycomb family.</text>
</comment>
<evidence type="ECO:0000256" key="5">
    <source>
        <dbReference type="ARBA" id="ARBA00023242"/>
    </source>
</evidence>
<accession>A0ABQ9XCF5</accession>
<dbReference type="InterPro" id="IPR024943">
    <property type="entry name" value="Enhancer_polycomb"/>
</dbReference>
<feature type="compositionally biased region" description="Basic and acidic residues" evidence="7">
    <location>
        <begin position="484"/>
        <end position="498"/>
    </location>
</feature>
<dbReference type="Pfam" id="PF10513">
    <property type="entry name" value="EPL1"/>
    <property type="match status" value="1"/>
</dbReference>
<feature type="compositionally biased region" description="Basic and acidic residues" evidence="7">
    <location>
        <begin position="752"/>
        <end position="778"/>
    </location>
</feature>
<proteinExistence type="inferred from homology"/>